<dbReference type="AlphaFoldDB" id="A0A165WQS2"/>
<comment type="caution">
    <text evidence="1">The sequence shown here is derived from an EMBL/GenBank/DDBJ whole genome shotgun (WGS) entry which is preliminary data.</text>
</comment>
<sequence>MTDIAINSKLSKIDSWLKSRTGWRRLDLGRMAANGHELTFGRFHYGLRHVQLKAPTVALIDDLEIPD</sequence>
<organism evidence="1 2">
    <name type="scientific">Pseudovibrio axinellae</name>
    <dbReference type="NCBI Taxonomy" id="989403"/>
    <lineage>
        <taxon>Bacteria</taxon>
        <taxon>Pseudomonadati</taxon>
        <taxon>Pseudomonadota</taxon>
        <taxon>Alphaproteobacteria</taxon>
        <taxon>Hyphomicrobiales</taxon>
        <taxon>Stappiaceae</taxon>
        <taxon>Pseudovibrio</taxon>
    </lineage>
</organism>
<evidence type="ECO:0000313" key="2">
    <source>
        <dbReference type="Proteomes" id="UP000076577"/>
    </source>
</evidence>
<protein>
    <submittedName>
        <fullName evidence="1">Uncharacterized protein</fullName>
    </submittedName>
</protein>
<dbReference type="EMBL" id="LMCB01000044">
    <property type="protein sequence ID" value="KZL16796.1"/>
    <property type="molecule type" value="Genomic_DNA"/>
</dbReference>
<dbReference type="RefSeq" id="WP_068008495.1">
    <property type="nucleotide sequence ID" value="NZ_FOFM01000017.1"/>
</dbReference>
<dbReference type="PATRIC" id="fig|989403.3.peg.3675"/>
<evidence type="ECO:0000313" key="1">
    <source>
        <dbReference type="EMBL" id="KZL16796.1"/>
    </source>
</evidence>
<gene>
    <name evidence="1" type="ORF">PsAD2_03413</name>
</gene>
<proteinExistence type="predicted"/>
<name>A0A165WQS2_9HYPH</name>
<keyword evidence="2" id="KW-1185">Reference proteome</keyword>
<dbReference type="Proteomes" id="UP000076577">
    <property type="component" value="Unassembled WGS sequence"/>
</dbReference>
<reference evidence="1 2" key="1">
    <citation type="journal article" date="2016" name="Front. Microbiol.">
        <title>Comparative Genomic Analysis Reveals a Diverse Repertoire of Genes Involved in Prokaryote-Eukaryote Interactions within the Pseudovibrio Genus.</title>
        <authorList>
            <person name="Romano S."/>
            <person name="Fernandez-Guerra A."/>
            <person name="Reen F.J."/>
            <person name="Glockner F.O."/>
            <person name="Crowley S.P."/>
            <person name="O'Sullivan O."/>
            <person name="Cotter P.D."/>
            <person name="Adams C."/>
            <person name="Dobson A.D."/>
            <person name="O'Gara F."/>
        </authorList>
    </citation>
    <scope>NUCLEOTIDE SEQUENCE [LARGE SCALE GENOMIC DNA]</scope>
    <source>
        <strain evidence="1 2">Ad2</strain>
    </source>
</reference>
<accession>A0A165WQS2</accession>